<feature type="compositionally biased region" description="Polar residues" evidence="1">
    <location>
        <begin position="62"/>
        <end position="75"/>
    </location>
</feature>
<keyword evidence="4" id="KW-1185">Reference proteome</keyword>
<proteinExistence type="predicted"/>
<evidence type="ECO:0000259" key="2">
    <source>
        <dbReference type="Pfam" id="PF04765"/>
    </source>
</evidence>
<evidence type="ECO:0000313" key="3">
    <source>
        <dbReference type="EMBL" id="CAK9193942.1"/>
    </source>
</evidence>
<dbReference type="InterPro" id="IPR048354">
    <property type="entry name" value="TOD1_MUCI70_glycTrfase_dom"/>
</dbReference>
<evidence type="ECO:0000313" key="4">
    <source>
        <dbReference type="Proteomes" id="UP001497512"/>
    </source>
</evidence>
<feature type="compositionally biased region" description="Acidic residues" evidence="1">
    <location>
        <begin position="13"/>
        <end position="27"/>
    </location>
</feature>
<gene>
    <name evidence="3" type="ORF">CSSPTR1EN2_LOCUS2278</name>
</gene>
<feature type="compositionally biased region" description="Basic and acidic residues" evidence="1">
    <location>
        <begin position="76"/>
        <end position="106"/>
    </location>
</feature>
<name>A0ABP0TE55_9BRYO</name>
<evidence type="ECO:0000256" key="1">
    <source>
        <dbReference type="SAM" id="MobiDB-lite"/>
    </source>
</evidence>
<feature type="region of interest" description="Disordered" evidence="1">
    <location>
        <begin position="1"/>
        <end position="106"/>
    </location>
</feature>
<sequence length="187" mass="20967">MQTGALQQKLEVNDDDYDDNGEEEEPIEPQGKNTDEGDNNEEVQCNDARSRHDGSSHVLEGVSNSRSAGDISQQDNKSKTGVDLHQDAGSSEDRQKSDDDIEKVETHPHAIVQKCIKRSRHKSTRFQTTTKENVYFVAFVNQASLDIILQEQEPNPNANGTFGLWRIVLSRTYLTLTVSIMEKCQSS</sequence>
<feature type="domain" description="TOD1/MUCI70 glycosyltransferase-like" evidence="2">
    <location>
        <begin position="97"/>
        <end position="171"/>
    </location>
</feature>
<protein>
    <recommendedName>
        <fullName evidence="2">TOD1/MUCI70 glycosyltransferase-like domain-containing protein</fullName>
    </recommendedName>
</protein>
<organism evidence="3 4">
    <name type="scientific">Sphagnum troendelagicum</name>
    <dbReference type="NCBI Taxonomy" id="128251"/>
    <lineage>
        <taxon>Eukaryota</taxon>
        <taxon>Viridiplantae</taxon>
        <taxon>Streptophyta</taxon>
        <taxon>Embryophyta</taxon>
        <taxon>Bryophyta</taxon>
        <taxon>Sphagnophytina</taxon>
        <taxon>Sphagnopsida</taxon>
        <taxon>Sphagnales</taxon>
        <taxon>Sphagnaceae</taxon>
        <taxon>Sphagnum</taxon>
    </lineage>
</organism>
<dbReference type="Pfam" id="PF04765">
    <property type="entry name" value="TOD1_MUCI70"/>
    <property type="match status" value="1"/>
</dbReference>
<dbReference type="EMBL" id="OZ019902">
    <property type="protein sequence ID" value="CAK9193942.1"/>
    <property type="molecule type" value="Genomic_DNA"/>
</dbReference>
<reference evidence="3" key="1">
    <citation type="submission" date="2024-02" db="EMBL/GenBank/DDBJ databases">
        <authorList>
            <consortium name="ELIXIR-Norway"/>
            <consortium name="Elixir Norway"/>
        </authorList>
    </citation>
    <scope>NUCLEOTIDE SEQUENCE</scope>
</reference>
<accession>A0ABP0TE55</accession>
<dbReference type="Proteomes" id="UP001497512">
    <property type="component" value="Chromosome 10"/>
</dbReference>